<gene>
    <name evidence="1" type="ORF">C361_02253</name>
</gene>
<name>A0A854QGG2_CRYNE</name>
<evidence type="ECO:0000313" key="1">
    <source>
        <dbReference type="EMBL" id="OXG25247.1"/>
    </source>
</evidence>
<protein>
    <submittedName>
        <fullName evidence="1">Uncharacterized protein</fullName>
    </submittedName>
</protein>
<sequence>MPIMSHSAATMGEFGNLILGKDEDKGCERLRKRIRQAKEEEEEGDDNNKVQWDTGICDESDYRHCTCNALTPLFMATHKPLSLPHFPSAQIALGSLQTWHLLQLLSLFLFPFLSLSLNLMPRLPVLPLKPCNLATPGNQGIAESSLLPRAKQGILSGNERGKACSTEDQLQLLTEASKANSERRHRDILCIKEVKHVIVEDNSISVDISAQSN</sequence>
<dbReference type="Proteomes" id="UP000199727">
    <property type="component" value="Unassembled WGS sequence"/>
</dbReference>
<organism evidence="1 2">
    <name type="scientific">Cryptococcus neoformans Tu259-1</name>
    <dbReference type="NCBI Taxonomy" id="1230072"/>
    <lineage>
        <taxon>Eukaryota</taxon>
        <taxon>Fungi</taxon>
        <taxon>Dikarya</taxon>
        <taxon>Basidiomycota</taxon>
        <taxon>Agaricomycotina</taxon>
        <taxon>Tremellomycetes</taxon>
        <taxon>Tremellales</taxon>
        <taxon>Cryptococcaceae</taxon>
        <taxon>Cryptococcus</taxon>
        <taxon>Cryptococcus neoformans species complex</taxon>
    </lineage>
</organism>
<reference evidence="1 2" key="1">
    <citation type="submission" date="2017-06" db="EMBL/GenBank/DDBJ databases">
        <title>Global population genomics of the pathogenic fungus Cryptococcus neoformans var. grubii.</title>
        <authorList>
            <person name="Cuomo C."/>
            <person name="Litvintseva A."/>
            <person name="Chen Y."/>
            <person name="Young S."/>
            <person name="Zeng Q."/>
            <person name="Chapman S."/>
            <person name="Gujja S."/>
            <person name="Saif S."/>
            <person name="Birren B."/>
        </authorList>
    </citation>
    <scope>NUCLEOTIDE SEQUENCE [LARGE SCALE GENOMIC DNA]</scope>
    <source>
        <strain evidence="1 2">Tu259-1</strain>
    </source>
</reference>
<dbReference type="AlphaFoldDB" id="A0A854QGG2"/>
<comment type="caution">
    <text evidence="1">The sequence shown here is derived from an EMBL/GenBank/DDBJ whole genome shotgun (WGS) entry which is preliminary data.</text>
</comment>
<proteinExistence type="predicted"/>
<evidence type="ECO:0000313" key="2">
    <source>
        <dbReference type="Proteomes" id="UP000199727"/>
    </source>
</evidence>
<dbReference type="EMBL" id="AMKT01000028">
    <property type="protein sequence ID" value="OXG25247.1"/>
    <property type="molecule type" value="Genomic_DNA"/>
</dbReference>
<accession>A0A854QGG2</accession>